<evidence type="ECO:0000256" key="6">
    <source>
        <dbReference type="ARBA" id="ARBA00023163"/>
    </source>
</evidence>
<keyword evidence="4" id="KW-0805">Transcription regulation</keyword>
<dbReference type="SMART" id="SM00066">
    <property type="entry name" value="GAL4"/>
    <property type="match status" value="1"/>
</dbReference>
<sequence length="841" mass="94337">MSSKNRTHPKTSRPGTSPMPYSCILCYQRKVKCDRHDPCAACVKAGASCLFRAPPAPRRRKKPSPESILLSRLRRYEEIFRSHNIKFDGSDDGDQETPKNFPSPGSTANMSAHIEMPVRSKNHTDETRESGQLVTAEGKSKYFTGFVLRLASLSSSTKWGTDLRIEPCRISDHNMYCTYLQLRNTKDLFDNQCSSDEDQPETPGHETWPLTTIDEHLFILSSSSSNVSLHALHPQPVHIFKLWQVFLENVNPLVKIFHTSTVQQEILDAAADLCNVPKSIEALMFAIYTCSVTSMTDRDCQTLLCETKSKLLIKYRFATKQALINVGFITSSDLTVVEAFVLYLISIRRACKHQILWIYSGVLLRIAQRIGLHRDGSILGLSVFETEMRRRLWWQIINLDIYSSELSGVGTSLLRHPWDTRMPLNVNDSDLTPDMKHPPIEHTGPTEMLFRLIQCQVGDFLREAQALSSPGSSWRDIGGNDLSAADKNKRVDDLQALLEHKYLRFCDPSIPLHLATSLVGRCVIAAVRLPIYRVKDTGKRATQADVLDDKMRDLLFATSVIVLECDNLIRTTESTKRYLWHADVSFQWHAIICMLSELRMRTIGPDIDAAWHQVEMLFTNRPQLLTKFKNALYVAIGNLTLKAWAAREKALLDTMRAAAPTNDEETVNSRRPKFIQILIAQRNCPAYKKAAAGNVGGDRRDILTLQQLSNPQPQDMPFVNALGTNDLPPIQMAMGHQDKPSLNRQRHLFNGAPLPSFEASPVIQNNSSTSNGGGGGGGGGTPGEIGNREANNNTFLNPSVLLTNKDNGNAQNWLDDNPVDWAQWDTLVQEFDMGWGDLEVG</sequence>
<accession>A0A1B7P0F3</accession>
<proteinExistence type="predicted"/>
<dbReference type="Pfam" id="PF04082">
    <property type="entry name" value="Fungal_trans"/>
    <property type="match status" value="1"/>
</dbReference>
<comment type="subcellular location">
    <subcellularLocation>
        <location evidence="1">Nucleus</location>
    </subcellularLocation>
</comment>
<organism evidence="12 13">
    <name type="scientific">Emergomyces africanus</name>
    <dbReference type="NCBI Taxonomy" id="1955775"/>
    <lineage>
        <taxon>Eukaryota</taxon>
        <taxon>Fungi</taxon>
        <taxon>Dikarya</taxon>
        <taxon>Ascomycota</taxon>
        <taxon>Pezizomycotina</taxon>
        <taxon>Eurotiomycetes</taxon>
        <taxon>Eurotiomycetidae</taxon>
        <taxon>Onygenales</taxon>
        <taxon>Ajellomycetaceae</taxon>
        <taxon>Emergomyces</taxon>
    </lineage>
</organism>
<evidence type="ECO:0000256" key="9">
    <source>
        <dbReference type="ARBA" id="ARBA00045154"/>
    </source>
</evidence>
<gene>
    <name evidence="12" type="ORF">ACJ72_03155</name>
</gene>
<dbReference type="Pfam" id="PF00172">
    <property type="entry name" value="Zn_clus"/>
    <property type="match status" value="1"/>
</dbReference>
<evidence type="ECO:0000256" key="4">
    <source>
        <dbReference type="ARBA" id="ARBA00023015"/>
    </source>
</evidence>
<dbReference type="PANTHER" id="PTHR31001:SF85">
    <property type="entry name" value="ZN(II)2CYS6 TRANSCRIPTION FACTOR (EUROFUNG)"/>
    <property type="match status" value="1"/>
</dbReference>
<dbReference type="InterPro" id="IPR001138">
    <property type="entry name" value="Zn2Cys6_DnaBD"/>
</dbReference>
<dbReference type="GO" id="GO:0005634">
    <property type="term" value="C:nucleus"/>
    <property type="evidence" value="ECO:0007669"/>
    <property type="project" value="UniProtKB-SubCell"/>
</dbReference>
<evidence type="ECO:0000313" key="13">
    <source>
        <dbReference type="Proteomes" id="UP000091918"/>
    </source>
</evidence>
<dbReference type="OrthoDB" id="2269373at2759"/>
<dbReference type="AlphaFoldDB" id="A0A1B7P0F3"/>
<dbReference type="PROSITE" id="PS50048">
    <property type="entry name" value="ZN2_CY6_FUNGAL_2"/>
    <property type="match status" value="1"/>
</dbReference>
<comment type="function">
    <text evidence="9">Transcription factor that specifically regulates the neosartoricin B biosynthesis gene cluster.</text>
</comment>
<protein>
    <recommendedName>
        <fullName evidence="2">C6 finger domain transcription factor nscR</fullName>
    </recommendedName>
    <alternativeName>
        <fullName evidence="8">Neosartiricin B biosynthesis protein R</fullName>
    </alternativeName>
</protein>
<keyword evidence="3" id="KW-0479">Metal-binding</keyword>
<feature type="region of interest" description="Disordered" evidence="10">
    <location>
        <begin position="86"/>
        <end position="110"/>
    </location>
</feature>
<dbReference type="GO" id="GO:0000981">
    <property type="term" value="F:DNA-binding transcription factor activity, RNA polymerase II-specific"/>
    <property type="evidence" value="ECO:0007669"/>
    <property type="project" value="InterPro"/>
</dbReference>
<dbReference type="PANTHER" id="PTHR31001">
    <property type="entry name" value="UNCHARACTERIZED TRANSCRIPTIONAL REGULATORY PROTEIN"/>
    <property type="match status" value="1"/>
</dbReference>
<evidence type="ECO:0000256" key="1">
    <source>
        <dbReference type="ARBA" id="ARBA00004123"/>
    </source>
</evidence>
<feature type="compositionally biased region" description="Gly residues" evidence="10">
    <location>
        <begin position="771"/>
        <end position="783"/>
    </location>
</feature>
<dbReference type="EMBL" id="LGUA01000297">
    <property type="protein sequence ID" value="OAX82500.1"/>
    <property type="molecule type" value="Genomic_DNA"/>
</dbReference>
<dbReference type="GO" id="GO:0006351">
    <property type="term" value="P:DNA-templated transcription"/>
    <property type="evidence" value="ECO:0007669"/>
    <property type="project" value="InterPro"/>
</dbReference>
<keyword evidence="13" id="KW-1185">Reference proteome</keyword>
<dbReference type="Gene3D" id="4.10.240.10">
    <property type="entry name" value="Zn(2)-C6 fungal-type DNA-binding domain"/>
    <property type="match status" value="1"/>
</dbReference>
<feature type="compositionally biased region" description="Polar residues" evidence="10">
    <location>
        <begin position="98"/>
        <end position="110"/>
    </location>
</feature>
<dbReference type="STRING" id="1658172.A0A1B7P0F3"/>
<evidence type="ECO:0000313" key="12">
    <source>
        <dbReference type="EMBL" id="OAX82500.1"/>
    </source>
</evidence>
<evidence type="ECO:0000256" key="5">
    <source>
        <dbReference type="ARBA" id="ARBA00023125"/>
    </source>
</evidence>
<dbReference type="SUPFAM" id="SSF57701">
    <property type="entry name" value="Zn2/Cys6 DNA-binding domain"/>
    <property type="match status" value="1"/>
</dbReference>
<dbReference type="Proteomes" id="UP000091918">
    <property type="component" value="Unassembled WGS sequence"/>
</dbReference>
<keyword evidence="6" id="KW-0804">Transcription</keyword>
<dbReference type="CDD" id="cd00067">
    <property type="entry name" value="GAL4"/>
    <property type="match status" value="1"/>
</dbReference>
<dbReference type="GO" id="GO:0008270">
    <property type="term" value="F:zinc ion binding"/>
    <property type="evidence" value="ECO:0007669"/>
    <property type="project" value="InterPro"/>
</dbReference>
<comment type="caution">
    <text evidence="12">The sequence shown here is derived from an EMBL/GenBank/DDBJ whole genome shotgun (WGS) entry which is preliminary data.</text>
</comment>
<keyword evidence="7" id="KW-0539">Nucleus</keyword>
<feature type="region of interest" description="Disordered" evidence="10">
    <location>
        <begin position="763"/>
        <end position="792"/>
    </location>
</feature>
<name>A0A1B7P0F3_9EURO</name>
<reference evidence="12 13" key="1">
    <citation type="submission" date="2015-07" db="EMBL/GenBank/DDBJ databases">
        <title>Emmonsia species relationships and genome sequence.</title>
        <authorList>
            <person name="Cuomo C.A."/>
            <person name="Schwartz I.S."/>
            <person name="Kenyon C."/>
            <person name="de Hoog G.S."/>
            <person name="Govender N.P."/>
            <person name="Botha A."/>
            <person name="Moreno L."/>
            <person name="de Vries M."/>
            <person name="Munoz J.F."/>
            <person name="Stielow J.B."/>
        </authorList>
    </citation>
    <scope>NUCLEOTIDE SEQUENCE [LARGE SCALE GENOMIC DNA]</scope>
    <source>
        <strain evidence="12 13">CBS 136260</strain>
    </source>
</reference>
<dbReference type="InterPro" id="IPR036864">
    <property type="entry name" value="Zn2-C6_fun-type_DNA-bd_sf"/>
</dbReference>
<evidence type="ECO:0000256" key="7">
    <source>
        <dbReference type="ARBA" id="ARBA00023242"/>
    </source>
</evidence>
<evidence type="ECO:0000259" key="11">
    <source>
        <dbReference type="PROSITE" id="PS50048"/>
    </source>
</evidence>
<dbReference type="InterPro" id="IPR050613">
    <property type="entry name" value="Sec_Metabolite_Reg"/>
</dbReference>
<dbReference type="CDD" id="cd12148">
    <property type="entry name" value="fungal_TF_MHR"/>
    <property type="match status" value="1"/>
</dbReference>
<feature type="domain" description="Zn(2)-C6 fungal-type" evidence="11">
    <location>
        <begin position="22"/>
        <end position="51"/>
    </location>
</feature>
<dbReference type="InterPro" id="IPR007219">
    <property type="entry name" value="XnlR_reg_dom"/>
</dbReference>
<evidence type="ECO:0000256" key="10">
    <source>
        <dbReference type="SAM" id="MobiDB-lite"/>
    </source>
</evidence>
<dbReference type="SMART" id="SM00906">
    <property type="entry name" value="Fungal_trans"/>
    <property type="match status" value="1"/>
</dbReference>
<evidence type="ECO:0000256" key="8">
    <source>
        <dbReference type="ARBA" id="ARBA00031692"/>
    </source>
</evidence>
<keyword evidence="5" id="KW-0238">DNA-binding</keyword>
<evidence type="ECO:0000256" key="2">
    <source>
        <dbReference type="ARBA" id="ARBA00018346"/>
    </source>
</evidence>
<dbReference type="GO" id="GO:0003677">
    <property type="term" value="F:DNA binding"/>
    <property type="evidence" value="ECO:0007669"/>
    <property type="project" value="UniProtKB-KW"/>
</dbReference>
<evidence type="ECO:0000256" key="3">
    <source>
        <dbReference type="ARBA" id="ARBA00022723"/>
    </source>
</evidence>